<accession>A0A183BX90</accession>
<evidence type="ECO:0000256" key="1">
    <source>
        <dbReference type="SAM" id="MobiDB-lite"/>
    </source>
</evidence>
<keyword evidence="2" id="KW-1185">Reference proteome</keyword>
<evidence type="ECO:0000313" key="2">
    <source>
        <dbReference type="Proteomes" id="UP000050741"/>
    </source>
</evidence>
<feature type="region of interest" description="Disordered" evidence="1">
    <location>
        <begin position="1"/>
        <end position="46"/>
    </location>
</feature>
<dbReference type="WBParaSite" id="GPLIN_000522900">
    <property type="protein sequence ID" value="GPLIN_000522900"/>
    <property type="gene ID" value="GPLIN_000522900"/>
</dbReference>
<dbReference type="Proteomes" id="UP000050741">
    <property type="component" value="Unassembled WGS sequence"/>
</dbReference>
<reference evidence="2" key="1">
    <citation type="submission" date="2013-12" db="EMBL/GenBank/DDBJ databases">
        <authorList>
            <person name="Aslett M."/>
        </authorList>
    </citation>
    <scope>NUCLEOTIDE SEQUENCE [LARGE SCALE GENOMIC DNA]</scope>
    <source>
        <strain evidence="2">Lindley</strain>
    </source>
</reference>
<reference evidence="2" key="2">
    <citation type="submission" date="2014-05" db="EMBL/GenBank/DDBJ databases">
        <title>The genome and life-stage specific transcriptomes of Globodera pallida elucidate key aspects of plant parasitism by a cyst nematode.</title>
        <authorList>
            <person name="Cotton J.A."/>
            <person name="Lilley C.J."/>
            <person name="Jones L.M."/>
            <person name="Kikuchi T."/>
            <person name="Reid A.J."/>
            <person name="Thorpe P."/>
            <person name="Tsai I.J."/>
            <person name="Beasley H."/>
            <person name="Blok V."/>
            <person name="Cock P.J.A."/>
            <person name="Van den Akker S.E."/>
            <person name="Holroyd N."/>
            <person name="Hunt M."/>
            <person name="Mantelin S."/>
            <person name="Naghra H."/>
            <person name="Pain A."/>
            <person name="Palomares-Rius J.E."/>
            <person name="Zarowiecki M."/>
            <person name="Berriman M."/>
            <person name="Jones J.T."/>
            <person name="Urwin P.E."/>
        </authorList>
    </citation>
    <scope>NUCLEOTIDE SEQUENCE [LARGE SCALE GENOMIC DNA]</scope>
    <source>
        <strain evidence="2">Lindley</strain>
    </source>
</reference>
<feature type="compositionally biased region" description="Basic and acidic residues" evidence="1">
    <location>
        <begin position="26"/>
        <end position="46"/>
    </location>
</feature>
<protein>
    <submittedName>
        <fullName evidence="3">BZIP domain-containing protein</fullName>
    </submittedName>
</protein>
<dbReference type="AlphaFoldDB" id="A0A183BX90"/>
<feature type="compositionally biased region" description="Basic residues" evidence="1">
    <location>
        <begin position="9"/>
        <end position="22"/>
    </location>
</feature>
<reference evidence="3" key="3">
    <citation type="submission" date="2016-06" db="UniProtKB">
        <authorList>
            <consortium name="WormBaseParasite"/>
        </authorList>
    </citation>
    <scope>IDENTIFICATION</scope>
</reference>
<evidence type="ECO:0000313" key="3">
    <source>
        <dbReference type="WBParaSite" id="GPLIN_000522900"/>
    </source>
</evidence>
<name>A0A183BX90_GLOPA</name>
<sequence length="200" mass="22278">MSNNDNKRLEKKSRSKSRRRSSTRGDASRERRGDSSRVRRGDALRERNDLLAQQQADVFRTSRIDASDPRVQNRRLLLLALWGRMALTQREVANGNLCGSELTGGRDRSTWTLRQNWSTKTEAGLARLAVAMSSMWGKAFCGCESALFQMSWTWPHGCGMSDGQNATAIASRQGDSDACTHKTTRSGGETLLELLGDRTP</sequence>
<proteinExistence type="predicted"/>
<organism evidence="2 3">
    <name type="scientific">Globodera pallida</name>
    <name type="common">Potato cyst nematode worm</name>
    <name type="synonym">Heterodera pallida</name>
    <dbReference type="NCBI Taxonomy" id="36090"/>
    <lineage>
        <taxon>Eukaryota</taxon>
        <taxon>Metazoa</taxon>
        <taxon>Ecdysozoa</taxon>
        <taxon>Nematoda</taxon>
        <taxon>Chromadorea</taxon>
        <taxon>Rhabditida</taxon>
        <taxon>Tylenchina</taxon>
        <taxon>Tylenchomorpha</taxon>
        <taxon>Tylenchoidea</taxon>
        <taxon>Heteroderidae</taxon>
        <taxon>Heteroderinae</taxon>
        <taxon>Globodera</taxon>
    </lineage>
</organism>